<dbReference type="EMBL" id="AMCI01000163">
    <property type="protein sequence ID" value="EJX10546.1"/>
    <property type="molecule type" value="Genomic_DNA"/>
</dbReference>
<reference evidence="2" key="1">
    <citation type="journal article" date="2012" name="PLoS ONE">
        <title>Gene sets for utilization of primary and secondary nutrition supplies in the distal gut of endangered iberian lynx.</title>
        <authorList>
            <person name="Alcaide M."/>
            <person name="Messina E."/>
            <person name="Richter M."/>
            <person name="Bargiela R."/>
            <person name="Peplies J."/>
            <person name="Huws S.A."/>
            <person name="Newbold C.J."/>
            <person name="Golyshin P.N."/>
            <person name="Simon M.A."/>
            <person name="Lopez G."/>
            <person name="Yakimov M.M."/>
            <person name="Ferrer M."/>
        </authorList>
    </citation>
    <scope>NUCLEOTIDE SEQUENCE</scope>
</reference>
<evidence type="ECO:0000313" key="2">
    <source>
        <dbReference type="EMBL" id="EJX10546.1"/>
    </source>
</evidence>
<evidence type="ECO:0000256" key="1">
    <source>
        <dbReference type="SAM" id="MobiDB-lite"/>
    </source>
</evidence>
<proteinExistence type="predicted"/>
<gene>
    <name evidence="2" type="ORF">EVA_01039</name>
</gene>
<comment type="caution">
    <text evidence="2">The sequence shown here is derived from an EMBL/GenBank/DDBJ whole genome shotgun (WGS) entry which is preliminary data.</text>
</comment>
<protein>
    <submittedName>
        <fullName evidence="2">Uncharacterized protein</fullName>
    </submittedName>
</protein>
<feature type="region of interest" description="Disordered" evidence="1">
    <location>
        <begin position="98"/>
        <end position="121"/>
    </location>
</feature>
<organism evidence="2">
    <name type="scientific">gut metagenome</name>
    <dbReference type="NCBI Taxonomy" id="749906"/>
    <lineage>
        <taxon>unclassified sequences</taxon>
        <taxon>metagenomes</taxon>
        <taxon>organismal metagenomes</taxon>
    </lineage>
</organism>
<accession>J9DC96</accession>
<dbReference type="AlphaFoldDB" id="J9DC96"/>
<name>J9DC96_9ZZZZ</name>
<sequence>MPAAAVLTIDQVLAQADSLAGRTVTLAGVCTHTCKHGATKIFLMGSNDTQTLRIEAGPLGAFDPKCLHSRVQVTGTLKEERIDEGYLLRWEEKQKVEAEKEHTENGGCATEKNARGETAQTAEQRIADFRRRITQRQATEGKAYLSFYFLEATAYEIR</sequence>